<organism evidence="2 3">
    <name type="scientific">Adhaeribacter terreus</name>
    <dbReference type="NCBI Taxonomy" id="529703"/>
    <lineage>
        <taxon>Bacteria</taxon>
        <taxon>Pseudomonadati</taxon>
        <taxon>Bacteroidota</taxon>
        <taxon>Cytophagia</taxon>
        <taxon>Cytophagales</taxon>
        <taxon>Hymenobacteraceae</taxon>
        <taxon>Adhaeribacter</taxon>
    </lineage>
</organism>
<dbReference type="EMBL" id="JBHSKT010000003">
    <property type="protein sequence ID" value="MFC5270220.1"/>
    <property type="molecule type" value="Genomic_DNA"/>
</dbReference>
<comment type="caution">
    <text evidence="2">The sequence shown here is derived from an EMBL/GenBank/DDBJ whole genome shotgun (WGS) entry which is preliminary data.</text>
</comment>
<protein>
    <submittedName>
        <fullName evidence="2">Uncharacterized protein</fullName>
    </submittedName>
</protein>
<dbReference type="Proteomes" id="UP001596161">
    <property type="component" value="Unassembled WGS sequence"/>
</dbReference>
<evidence type="ECO:0000256" key="1">
    <source>
        <dbReference type="SAM" id="MobiDB-lite"/>
    </source>
</evidence>
<reference evidence="3" key="1">
    <citation type="journal article" date="2019" name="Int. J. Syst. Evol. Microbiol.">
        <title>The Global Catalogue of Microorganisms (GCM) 10K type strain sequencing project: providing services to taxonomists for standard genome sequencing and annotation.</title>
        <authorList>
            <consortium name="The Broad Institute Genomics Platform"/>
            <consortium name="The Broad Institute Genome Sequencing Center for Infectious Disease"/>
            <person name="Wu L."/>
            <person name="Ma J."/>
        </authorList>
    </citation>
    <scope>NUCLEOTIDE SEQUENCE [LARGE SCALE GENOMIC DNA]</scope>
    <source>
        <strain evidence="3">KACC 12602</strain>
    </source>
</reference>
<keyword evidence="3" id="KW-1185">Reference proteome</keyword>
<evidence type="ECO:0000313" key="2">
    <source>
        <dbReference type="EMBL" id="MFC5270220.1"/>
    </source>
</evidence>
<feature type="compositionally biased region" description="Basic and acidic residues" evidence="1">
    <location>
        <begin position="33"/>
        <end position="56"/>
    </location>
</feature>
<accession>A0ABW0EAC4</accession>
<evidence type="ECO:0000313" key="3">
    <source>
        <dbReference type="Proteomes" id="UP001596161"/>
    </source>
</evidence>
<sequence length="56" mass="6536">MCPISSCEVRMVHRHGKGEFRGSKWYKKQNPRIGEKLPKPTKDGVDPHNDESKMRK</sequence>
<feature type="region of interest" description="Disordered" evidence="1">
    <location>
        <begin position="20"/>
        <end position="56"/>
    </location>
</feature>
<gene>
    <name evidence="2" type="ORF">ACFPIB_06340</name>
</gene>
<proteinExistence type="predicted"/>
<name>A0ABW0EAC4_9BACT</name>